<dbReference type="Pfam" id="PF00266">
    <property type="entry name" value="Aminotran_5"/>
    <property type="match status" value="1"/>
</dbReference>
<protein>
    <submittedName>
        <fullName evidence="4">Nitrogen fixation protein NifS</fullName>
    </submittedName>
</protein>
<dbReference type="PANTHER" id="PTHR43586:SF8">
    <property type="entry name" value="CYSTEINE DESULFURASE 1, CHLOROPLASTIC"/>
    <property type="match status" value="1"/>
</dbReference>
<keyword evidence="5" id="KW-1185">Reference proteome</keyword>
<comment type="cofactor">
    <cofactor evidence="1">
        <name>pyridoxal 5'-phosphate</name>
        <dbReference type="ChEBI" id="CHEBI:597326"/>
    </cofactor>
</comment>
<proteinExistence type="predicted"/>
<dbReference type="RefSeq" id="WP_131599493.1">
    <property type="nucleotide sequence ID" value="NZ_CBDBYK010000020.1"/>
</dbReference>
<evidence type="ECO:0000256" key="2">
    <source>
        <dbReference type="ARBA" id="ARBA00022898"/>
    </source>
</evidence>
<dbReference type="EMBL" id="PSZO01000023">
    <property type="protein sequence ID" value="TCG10739.1"/>
    <property type="molecule type" value="Genomic_DNA"/>
</dbReference>
<feature type="domain" description="Aminotransferase class V" evidence="3">
    <location>
        <begin position="13"/>
        <end position="366"/>
    </location>
</feature>
<dbReference type="InterPro" id="IPR015422">
    <property type="entry name" value="PyrdxlP-dep_Trfase_small"/>
</dbReference>
<evidence type="ECO:0000313" key="4">
    <source>
        <dbReference type="EMBL" id="TCG10739.1"/>
    </source>
</evidence>
<name>A0A4R0XT01_9MOLU</name>
<dbReference type="AlphaFoldDB" id="A0A4R0XT01"/>
<dbReference type="SUPFAM" id="SSF53383">
    <property type="entry name" value="PLP-dependent transferases"/>
    <property type="match status" value="1"/>
</dbReference>
<evidence type="ECO:0000259" key="3">
    <source>
        <dbReference type="Pfam" id="PF00266"/>
    </source>
</evidence>
<dbReference type="PANTHER" id="PTHR43586">
    <property type="entry name" value="CYSTEINE DESULFURASE"/>
    <property type="match status" value="1"/>
</dbReference>
<dbReference type="InterPro" id="IPR015424">
    <property type="entry name" value="PyrdxlP-dep_Trfase"/>
</dbReference>
<evidence type="ECO:0000313" key="5">
    <source>
        <dbReference type="Proteomes" id="UP000294192"/>
    </source>
</evidence>
<organism evidence="4 5">
    <name type="scientific">Mycoplasma marinum</name>
    <dbReference type="NCBI Taxonomy" id="1937190"/>
    <lineage>
        <taxon>Bacteria</taxon>
        <taxon>Bacillati</taxon>
        <taxon>Mycoplasmatota</taxon>
        <taxon>Mollicutes</taxon>
        <taxon>Mycoplasmataceae</taxon>
        <taxon>Mycoplasma</taxon>
    </lineage>
</organism>
<comment type="caution">
    <text evidence="4">The sequence shown here is derived from an EMBL/GenBank/DDBJ whole genome shotgun (WGS) entry which is preliminary data.</text>
</comment>
<dbReference type="Gene3D" id="3.90.1150.10">
    <property type="entry name" value="Aspartate Aminotransferase, domain 1"/>
    <property type="match status" value="1"/>
</dbReference>
<dbReference type="InterPro" id="IPR015421">
    <property type="entry name" value="PyrdxlP-dep_Trfase_major"/>
</dbReference>
<sequence length="380" mass="42632">MKREEFKFLKKAIYLDHAAGSLKPKSVIKAGVEFYENYSINPHSIDSEKGVWLVNKIKDAREATAKFSNAKPEDVVFTSGTTDSLNRIARMLELEISEGDEILLNTLNHASNVIPWIELSKRTGAKLTWANKMIEGITPKTKIMAFAEMNNTVEDAKDMESIYKVAKEKGIYVINDAAQSITHKKVNFEHADFTVYSSNKLYGPTGIGIMLISKELQDKLPNVVFGGGSNATFSKDDWIPHSGIHGRESGTPNTAGILMHLAAIEFMNEIGWEEIQKHEQEVAEYAYEQLSKVEGIAFASEKGDKNIIFNIRNINSQDIVSFLGHRDIILRAGQHCVRLIQERTGSPSWIRASIGLYSEKEDFDKLIEQINKGGDFLDFI</sequence>
<dbReference type="Proteomes" id="UP000294192">
    <property type="component" value="Unassembled WGS sequence"/>
</dbReference>
<evidence type="ECO:0000256" key="1">
    <source>
        <dbReference type="ARBA" id="ARBA00001933"/>
    </source>
</evidence>
<accession>A0A4R0XT01</accession>
<gene>
    <name evidence="4" type="ORF">C4B24_04095</name>
</gene>
<reference evidence="4 5" key="1">
    <citation type="submission" date="2018-02" db="EMBL/GenBank/DDBJ databases">
        <title>Mycoplasma marinum and Mycoplasma todarodis sp. nov., moderately halophilic and psychrotolerant mycoplasmas isolated from cephalopods.</title>
        <authorList>
            <person name="Viver T."/>
        </authorList>
    </citation>
    <scope>NUCLEOTIDE SEQUENCE [LARGE SCALE GENOMIC DNA]</scope>
    <source>
        <strain evidence="4 5">PE</strain>
    </source>
</reference>
<dbReference type="Gene3D" id="3.40.640.10">
    <property type="entry name" value="Type I PLP-dependent aspartate aminotransferase-like (Major domain)"/>
    <property type="match status" value="1"/>
</dbReference>
<keyword evidence="2" id="KW-0663">Pyridoxal phosphate</keyword>
<dbReference type="InterPro" id="IPR000192">
    <property type="entry name" value="Aminotrans_V_dom"/>
</dbReference>
<dbReference type="OrthoDB" id="9804366at2"/>